<dbReference type="Pfam" id="PF18758">
    <property type="entry name" value="KDZ"/>
    <property type="match status" value="1"/>
</dbReference>
<protein>
    <recommendedName>
        <fullName evidence="4">CxC2-like cysteine cluster KDZ transposase-associated domain-containing protein</fullName>
    </recommendedName>
</protein>
<evidence type="ECO:0000256" key="1">
    <source>
        <dbReference type="SAM" id="MobiDB-lite"/>
    </source>
</evidence>
<proteinExistence type="predicted"/>
<feature type="compositionally biased region" description="Basic and acidic residues" evidence="1">
    <location>
        <begin position="7"/>
        <end position="16"/>
    </location>
</feature>
<dbReference type="PANTHER" id="PTHR33096:SF1">
    <property type="entry name" value="CXC1-LIKE CYSTEINE CLUSTER ASSOCIATED WITH KDZ TRANSPOSASES DOMAIN-CONTAINING PROTEIN"/>
    <property type="match status" value="1"/>
</dbReference>
<sequence>MPQEQLESFRELRDYSQSRSVSTEPEDMQVDDGPSLLNIRDILDGSTRLDISHAGGEFIATLQDELEQEMSRGRKKPRPDYRVRDDRTQNLVNGWNVQMDRLVTSYMAWCAEADLGVSPQATAPAMVEVERIRIHVVDLYDTSDVNVELSADGAGVPAALIKQGLIPCSPWNPSVAIATRVLELYRTTHVRCPQLAIQAFVKSLCDLHGVSYRPHLREQFSIAYDVYLELRRRTDTLVNSALGRDNPDWRLKHTCPACMYKLEGEDKLIFSILTTMDGNDSLKRVLRRTKTDGTEHEPTLGPSREREDSRDGGEDYFLTREQVDKWAKGRVADLLPTDAKNPCSDRWKNMINDVTSRMWGIFDETGIFLALCRHGFVLVVADMIRSGELAKYPLAVVNILLEAFGLNIGGGYDIGCHFGATIQNSELGDKARNNNFRSLVGSFHGHAHNRLCQLSFLATYVEGMGLEDLEGCERYFSRSNGLAKSVRYATKFHRRQDITVFMRQIDDLETYANLSKFLCDNYRQALKILKTEPELEQWMSAEGIEGYETFHVWLKEEEDYLQGIEDVLPKRREETLEMEYVKKLGNLETSQSKLEAILKAEKRAASDDADFNPAPTSLITRRHAIEKRNRDLDVVQDLESKLGIKKRWTAATPEWISAMKSIKEFRYHEALDSVERIIVERLLEMTKIHQSGTGYKMRSHIAKALQARSKAIRKAIERYNTLAADMEPPRPALDWDQVVNYSFLAEFDILRDTGNNVEGRPWTRPSYRFAMDKYFKILRAQEEIKRLNIEIKRLVTWIDDEDRFLRKKESEHKASNPPLAVQISRYRQRRARSDHNHMHRLWTLAKTPGFTGSLVPGVSLERQRARRLLRQGQPSEMEVVEEDRNRWMPSREGEWEDEDEDDEDEGEEAQNEEVSELMYQMSALAVDQEDGGGVRELD</sequence>
<dbReference type="EMBL" id="JACAZH010000009">
    <property type="protein sequence ID" value="KAF7358843.1"/>
    <property type="molecule type" value="Genomic_DNA"/>
</dbReference>
<dbReference type="Proteomes" id="UP000623467">
    <property type="component" value="Unassembled WGS sequence"/>
</dbReference>
<feature type="region of interest" description="Disordered" evidence="1">
    <location>
        <begin position="870"/>
        <end position="913"/>
    </location>
</feature>
<feature type="compositionally biased region" description="Basic and acidic residues" evidence="1">
    <location>
        <begin position="289"/>
        <end position="314"/>
    </location>
</feature>
<evidence type="ECO:0008006" key="4">
    <source>
        <dbReference type="Google" id="ProtNLM"/>
    </source>
</evidence>
<feature type="region of interest" description="Disordered" evidence="1">
    <location>
        <begin position="1"/>
        <end position="34"/>
    </location>
</feature>
<dbReference type="OrthoDB" id="3035502at2759"/>
<reference evidence="2" key="1">
    <citation type="submission" date="2020-05" db="EMBL/GenBank/DDBJ databases">
        <title>Mycena genomes resolve the evolution of fungal bioluminescence.</title>
        <authorList>
            <person name="Tsai I.J."/>
        </authorList>
    </citation>
    <scope>NUCLEOTIDE SEQUENCE</scope>
    <source>
        <strain evidence="2">160909Yilan</strain>
    </source>
</reference>
<feature type="compositionally biased region" description="Basic and acidic residues" evidence="1">
    <location>
        <begin position="882"/>
        <end position="893"/>
    </location>
</feature>
<dbReference type="AlphaFoldDB" id="A0A8H7D4U5"/>
<dbReference type="InterPro" id="IPR040521">
    <property type="entry name" value="KDZ"/>
</dbReference>
<accession>A0A8H7D4U5</accession>
<evidence type="ECO:0000313" key="2">
    <source>
        <dbReference type="EMBL" id="KAF7358843.1"/>
    </source>
</evidence>
<comment type="caution">
    <text evidence="2">The sequence shown here is derived from an EMBL/GenBank/DDBJ whole genome shotgun (WGS) entry which is preliminary data.</text>
</comment>
<feature type="region of interest" description="Disordered" evidence="1">
    <location>
        <begin position="288"/>
        <end position="314"/>
    </location>
</feature>
<name>A0A8H7D4U5_9AGAR</name>
<evidence type="ECO:0000313" key="3">
    <source>
        <dbReference type="Proteomes" id="UP000623467"/>
    </source>
</evidence>
<feature type="compositionally biased region" description="Acidic residues" evidence="1">
    <location>
        <begin position="894"/>
        <end position="913"/>
    </location>
</feature>
<keyword evidence="3" id="KW-1185">Reference proteome</keyword>
<organism evidence="2 3">
    <name type="scientific">Mycena sanguinolenta</name>
    <dbReference type="NCBI Taxonomy" id="230812"/>
    <lineage>
        <taxon>Eukaryota</taxon>
        <taxon>Fungi</taxon>
        <taxon>Dikarya</taxon>
        <taxon>Basidiomycota</taxon>
        <taxon>Agaricomycotina</taxon>
        <taxon>Agaricomycetes</taxon>
        <taxon>Agaricomycetidae</taxon>
        <taxon>Agaricales</taxon>
        <taxon>Marasmiineae</taxon>
        <taxon>Mycenaceae</taxon>
        <taxon>Mycena</taxon>
    </lineage>
</organism>
<dbReference type="PANTHER" id="PTHR33096">
    <property type="entry name" value="CXC2 DOMAIN-CONTAINING PROTEIN"/>
    <property type="match status" value="1"/>
</dbReference>
<gene>
    <name evidence="2" type="ORF">MSAN_01224200</name>
</gene>